<feature type="compositionally biased region" description="Polar residues" evidence="4">
    <location>
        <begin position="1149"/>
        <end position="1161"/>
    </location>
</feature>
<evidence type="ECO:0000256" key="1">
    <source>
        <dbReference type="ARBA" id="ARBA00022737"/>
    </source>
</evidence>
<reference evidence="7 8" key="1">
    <citation type="submission" date="2023-08" db="EMBL/GenBank/DDBJ databases">
        <title>A Necator americanus chromosomal reference genome.</title>
        <authorList>
            <person name="Ilik V."/>
            <person name="Petrzelkova K.J."/>
            <person name="Pardy F."/>
            <person name="Fuh T."/>
            <person name="Niatou-Singa F.S."/>
            <person name="Gouil Q."/>
            <person name="Baker L."/>
            <person name="Ritchie M.E."/>
            <person name="Jex A.R."/>
            <person name="Gazzola D."/>
            <person name="Li H."/>
            <person name="Toshio Fujiwara R."/>
            <person name="Zhan B."/>
            <person name="Aroian R.V."/>
            <person name="Pafco B."/>
            <person name="Schwarz E.M."/>
        </authorList>
    </citation>
    <scope>NUCLEOTIDE SEQUENCE [LARGE SCALE GENOMIC DNA]</scope>
    <source>
        <strain evidence="7 8">Aroian</strain>
        <tissue evidence="7">Whole animal</tissue>
    </source>
</reference>
<dbReference type="PANTHER" id="PTHR12587">
    <property type="entry name" value="LAR INTERACTING PROTEIN LIP -RELATED PROTEIN"/>
    <property type="match status" value="1"/>
</dbReference>
<dbReference type="SMART" id="SM00454">
    <property type="entry name" value="SAM"/>
    <property type="match status" value="3"/>
</dbReference>
<keyword evidence="2 3" id="KW-0175">Coiled coil</keyword>
<evidence type="ECO:0000256" key="2">
    <source>
        <dbReference type="ARBA" id="ARBA00023054"/>
    </source>
</evidence>
<gene>
    <name evidence="7" type="primary">Necator_chrX.g25402</name>
    <name evidence="7" type="ORF">RB195_025236</name>
</gene>
<organism evidence="7 8">
    <name type="scientific">Necator americanus</name>
    <name type="common">Human hookworm</name>
    <dbReference type="NCBI Taxonomy" id="51031"/>
    <lineage>
        <taxon>Eukaryota</taxon>
        <taxon>Metazoa</taxon>
        <taxon>Ecdysozoa</taxon>
        <taxon>Nematoda</taxon>
        <taxon>Chromadorea</taxon>
        <taxon>Rhabditida</taxon>
        <taxon>Rhabditina</taxon>
        <taxon>Rhabditomorpha</taxon>
        <taxon>Strongyloidea</taxon>
        <taxon>Ancylostomatidae</taxon>
        <taxon>Bunostominae</taxon>
        <taxon>Necator</taxon>
    </lineage>
</organism>
<proteinExistence type="predicted"/>
<feature type="domain" description="SAM" evidence="5">
    <location>
        <begin position="1269"/>
        <end position="1332"/>
    </location>
</feature>
<dbReference type="Proteomes" id="UP001303046">
    <property type="component" value="Unassembled WGS sequence"/>
</dbReference>
<keyword evidence="1" id="KW-0677">Repeat</keyword>
<dbReference type="InterPro" id="IPR058914">
    <property type="entry name" value="LIPB1/2_CC"/>
</dbReference>
<dbReference type="Pfam" id="PF07647">
    <property type="entry name" value="SAM_2"/>
    <property type="match status" value="1"/>
</dbReference>
<feature type="compositionally biased region" description="Polar residues" evidence="4">
    <location>
        <begin position="278"/>
        <end position="306"/>
    </location>
</feature>
<dbReference type="InterPro" id="IPR001660">
    <property type="entry name" value="SAM"/>
</dbReference>
<dbReference type="Pfam" id="PF26215">
    <property type="entry name" value="HTH_animal"/>
    <property type="match status" value="1"/>
</dbReference>
<feature type="compositionally biased region" description="Polar residues" evidence="4">
    <location>
        <begin position="1067"/>
        <end position="1078"/>
    </location>
</feature>
<evidence type="ECO:0000313" key="8">
    <source>
        <dbReference type="Proteomes" id="UP001303046"/>
    </source>
</evidence>
<dbReference type="Pfam" id="PF00078">
    <property type="entry name" value="RVT_1"/>
    <property type="match status" value="1"/>
</dbReference>
<dbReference type="PROSITE" id="PS50105">
    <property type="entry name" value="SAM_DOMAIN"/>
    <property type="match status" value="2"/>
</dbReference>
<accession>A0ABR1ERH8</accession>
<dbReference type="InterPro" id="IPR058912">
    <property type="entry name" value="HTH_animal"/>
</dbReference>
<dbReference type="InterPro" id="IPR043502">
    <property type="entry name" value="DNA/RNA_pol_sf"/>
</dbReference>
<feature type="domain" description="Reverse transcriptase" evidence="6">
    <location>
        <begin position="374"/>
        <end position="747"/>
    </location>
</feature>
<feature type="coiled-coil region" evidence="3">
    <location>
        <begin position="908"/>
        <end position="945"/>
    </location>
</feature>
<dbReference type="PROSITE" id="PS50878">
    <property type="entry name" value="RT_POL"/>
    <property type="match status" value="1"/>
</dbReference>
<feature type="compositionally biased region" description="Polar residues" evidence="4">
    <location>
        <begin position="1120"/>
        <end position="1129"/>
    </location>
</feature>
<feature type="compositionally biased region" description="Polar residues" evidence="4">
    <location>
        <begin position="1035"/>
        <end position="1049"/>
    </location>
</feature>
<evidence type="ECO:0000259" key="5">
    <source>
        <dbReference type="PROSITE" id="PS50105"/>
    </source>
</evidence>
<feature type="region of interest" description="Disordered" evidence="4">
    <location>
        <begin position="278"/>
        <end position="308"/>
    </location>
</feature>
<dbReference type="Pfam" id="PF26022">
    <property type="entry name" value="CC_Liprin_beta"/>
    <property type="match status" value="1"/>
</dbReference>
<dbReference type="EMBL" id="JAVFWL010000006">
    <property type="protein sequence ID" value="KAK6765218.1"/>
    <property type="molecule type" value="Genomic_DNA"/>
</dbReference>
<feature type="region of interest" description="Disordered" evidence="4">
    <location>
        <begin position="1031"/>
        <end position="1111"/>
    </location>
</feature>
<evidence type="ECO:0000313" key="7">
    <source>
        <dbReference type="EMBL" id="KAK6765218.1"/>
    </source>
</evidence>
<dbReference type="InterPro" id="IPR029515">
    <property type="entry name" value="Liprin"/>
</dbReference>
<dbReference type="InterPro" id="IPR000477">
    <property type="entry name" value="RT_dom"/>
</dbReference>
<evidence type="ECO:0000259" key="6">
    <source>
        <dbReference type="PROSITE" id="PS50878"/>
    </source>
</evidence>
<feature type="compositionally biased region" description="Basic and acidic residues" evidence="4">
    <location>
        <begin position="65"/>
        <end position="76"/>
    </location>
</feature>
<dbReference type="Gene3D" id="1.10.150.50">
    <property type="entry name" value="Transcription Factor, Ets-1"/>
    <property type="match status" value="3"/>
</dbReference>
<dbReference type="SUPFAM" id="SSF56672">
    <property type="entry name" value="DNA/RNA polymerases"/>
    <property type="match status" value="1"/>
</dbReference>
<feature type="region of interest" description="Disordered" evidence="4">
    <location>
        <begin position="1120"/>
        <end position="1139"/>
    </location>
</feature>
<feature type="coiled-coil region" evidence="3">
    <location>
        <begin position="179"/>
        <end position="265"/>
    </location>
</feature>
<evidence type="ECO:0000256" key="3">
    <source>
        <dbReference type="SAM" id="Coils"/>
    </source>
</evidence>
<feature type="region of interest" description="Disordered" evidence="4">
    <location>
        <begin position="25"/>
        <end position="105"/>
    </location>
</feature>
<feature type="domain" description="SAM" evidence="5">
    <location>
        <begin position="1197"/>
        <end position="1261"/>
    </location>
</feature>
<feature type="compositionally biased region" description="Low complexity" evidence="4">
    <location>
        <begin position="77"/>
        <end position="104"/>
    </location>
</feature>
<feature type="compositionally biased region" description="Low complexity" evidence="4">
    <location>
        <begin position="1168"/>
        <end position="1180"/>
    </location>
</feature>
<feature type="region of interest" description="Disordered" evidence="4">
    <location>
        <begin position="1149"/>
        <end position="1182"/>
    </location>
</feature>
<comment type="caution">
    <text evidence="7">The sequence shown here is derived from an EMBL/GenBank/DDBJ whole genome shotgun (WGS) entry which is preliminary data.</text>
</comment>
<dbReference type="Pfam" id="PF00536">
    <property type="entry name" value="SAM_1"/>
    <property type="match status" value="2"/>
</dbReference>
<evidence type="ECO:0008006" key="9">
    <source>
        <dbReference type="Google" id="ProtNLM"/>
    </source>
</evidence>
<evidence type="ECO:0000256" key="4">
    <source>
        <dbReference type="SAM" id="MobiDB-lite"/>
    </source>
</evidence>
<sequence>MDGFAEANLLLNSALAQLDEIIINGSKCRGPSSENGSPQPCKAEPWTAENMRRDIDEELDLESTTAHDVEDDRSTKASDWSSKGSDASSGVESPPSDVPTSSSSLCNPPKIYSEFLKAIEEQTLTEKPDAETQLKIIQWLTGSCSSSPSMSTVSCPEYPEMQEKVHRLAMARDSLSLQVSVLNEQVGAQKEKIRDLEALLALKRNSLNSTEELLQDKYHYMGDCTELESKRLNLMEEVSSLKLKYATLEQQRNETEKMLKLSQNEMDHVNQSMNSMVVQKQLRSQTSSGNRQPSQLPTVKGSQGSKESFRNHRVFHSPLDHCISTLRKDSQFSLGFSRLRYRAKIGEEETGRGSNINANFPVVPFPAMIFKPQDPHPRVDAKFRLFTTSVFSILKRFSRKHPISNLTPMQRSGLREIRELSTRGEIKVTISDKGGEFVVISRELDMAITRKHLDDATLYHSSSHEEFIKQSRRLNKVWVEIEKAAGLHKTMITKLKYELPTCPVLYLLIKTHKLSSFAFLSEDPDVFKVRPIISNVGGPTDRISWLLNAILAPLLKYVPAHLSNTNMFLEQLKRARSEKECVIESFDVTSLYTNVSNGAAMQAVFELLVEHRDTLDSHGFSIRQIMTLLDECLKCSIFRWAGNYYKQVRGWAMGQRLAPTLAIAFMSKIEQPILERKSFLYCRYIDDCCIICPTQDEMDTCFELLNQQSLYIRFTREKPKENWLSFLNVEIQWSNGEWKTRWFRKPSSKNILVHCLSAHLWKTKKSMVKNMFRTAVRVTSDVQERIDAINLAQRIANSNGYNGNVARRPDLGAQQEYATRVELNKINFCLPFITDDLSKAIRASLVKCGLEDQVRVVEIPPTNLKKQLVRNRMYDRFCLTPDCVICPFGKEGDCMVSGVVYLISCKTYEEMEQLRSTVQRLIADNEQKNHQISSLRNALDEQLRTRSHRDGYYPVSRWNEQPPYDLNTQIRLLLLEEPLEPMTHSTSFPLRLCSSTHHRDAIQPSSSFTSSRSTVSSYHSLLQTGNGHLYPSIVGTRSEQSYRSPSSPAARQLAAELDELRRISNEPHGNQPHSSTSLPRRMGNKASSTLALPTKKHSLTSGTSAVESDDEVARGVVRNTVASSRNSSDAKPVKRDRMRSSLRNLFSKLTRSTSQEQTSSVFGRKNAARSSSSARHPASALSGGAELFPSLSRFVDWKSEKLADWIGKVGFAQYVPEIAKNVRSGQHLLNMNSREYESILGMKSALHRKRLNLLLRRIEGDVAGPARSWDVQQTQKWLEDIGLPQYKDVFSENLVDGLMLLSLNAADLVEMRVVNAHHFMCISRSIQYMKMVDFKHDRMIRKFNESMISSYPRPEAVVNWTHSATCEWLQKIDLDEFTPNLLCAGTPGALMVYEPTFTAETLAEILQMPPHKTLLRRHLTTHFNQLLGQKIVAEKRDFLATGTHPQLLPGVRIKILKKGLSIPRKKTKTEFYLEPDELLCPPILKLKYPTMSQSDIFT</sequence>
<dbReference type="SUPFAM" id="SSF47769">
    <property type="entry name" value="SAM/Pointed domain"/>
    <property type="match status" value="2"/>
</dbReference>
<dbReference type="PANTHER" id="PTHR12587:SF14">
    <property type="entry name" value="AT31531P"/>
    <property type="match status" value="1"/>
</dbReference>
<protein>
    <recommendedName>
        <fullName evidence="9">SAM domain-containing protein</fullName>
    </recommendedName>
</protein>
<name>A0ABR1ERH8_NECAM</name>
<keyword evidence="8" id="KW-1185">Reference proteome</keyword>
<dbReference type="InterPro" id="IPR013761">
    <property type="entry name" value="SAM/pointed_sf"/>
</dbReference>